<dbReference type="PROSITE" id="PS51464">
    <property type="entry name" value="SIS"/>
    <property type="match status" value="1"/>
</dbReference>
<gene>
    <name evidence="6" type="ORF">HNR02_002620</name>
</gene>
<dbReference type="InterPro" id="IPR009057">
    <property type="entry name" value="Homeodomain-like_sf"/>
</dbReference>
<dbReference type="InterPro" id="IPR047640">
    <property type="entry name" value="RpiR-like"/>
</dbReference>
<feature type="domain" description="SIS" evidence="5">
    <location>
        <begin position="130"/>
        <end position="265"/>
    </location>
</feature>
<evidence type="ECO:0000313" key="7">
    <source>
        <dbReference type="Proteomes" id="UP000549616"/>
    </source>
</evidence>
<evidence type="ECO:0000256" key="1">
    <source>
        <dbReference type="ARBA" id="ARBA00023015"/>
    </source>
</evidence>
<dbReference type="Pfam" id="PF01380">
    <property type="entry name" value="SIS"/>
    <property type="match status" value="1"/>
</dbReference>
<comment type="caution">
    <text evidence="6">The sequence shown here is derived from an EMBL/GenBank/DDBJ whole genome shotgun (WGS) entry which is preliminary data.</text>
</comment>
<dbReference type="PROSITE" id="PS51071">
    <property type="entry name" value="HTH_RPIR"/>
    <property type="match status" value="1"/>
</dbReference>
<accession>A0A853B3B6</accession>
<dbReference type="CDD" id="cd05013">
    <property type="entry name" value="SIS_RpiR"/>
    <property type="match status" value="1"/>
</dbReference>
<dbReference type="InterPro" id="IPR046348">
    <property type="entry name" value="SIS_dom_sf"/>
</dbReference>
<dbReference type="EMBL" id="JACCFK010000001">
    <property type="protein sequence ID" value="NYI89297.1"/>
    <property type="molecule type" value="Genomic_DNA"/>
</dbReference>
<evidence type="ECO:0000256" key="2">
    <source>
        <dbReference type="ARBA" id="ARBA00023125"/>
    </source>
</evidence>
<dbReference type="Proteomes" id="UP000549616">
    <property type="component" value="Unassembled WGS sequence"/>
</dbReference>
<dbReference type="SUPFAM" id="SSF46689">
    <property type="entry name" value="Homeodomain-like"/>
    <property type="match status" value="1"/>
</dbReference>
<keyword evidence="1" id="KW-0805">Transcription regulation</keyword>
<sequence>MKAPGSYQELAELLRARLPKLASGQLRIAHLLLADPEGTAYRGISEAARQLEVRESTVQRFANSLGLPGYPDIMELCRTWVAEQAQLARRAEHANETESPGGLLSATLRQEQTNLARTFGNLERPSWSRAVELLATTPRVHVMGLRECGAVADLAAQRLREILPAVHRLGGGPLPDELKELCEDEVLLAISVRRYAADTVRVAAYARETGLPVVALTDNPASPLAESAEVALFAETDGVSRSRSLTALTALAQALVTEVALSLGDPKPDHRLLDTLHFYY</sequence>
<dbReference type="PANTHER" id="PTHR30514:SF18">
    <property type="entry name" value="RPIR-FAMILY TRANSCRIPTIONAL REGULATOR"/>
    <property type="match status" value="1"/>
</dbReference>
<protein>
    <submittedName>
        <fullName evidence="6">DNA-binding MurR/RpiR family transcriptional regulator</fullName>
    </submittedName>
</protein>
<dbReference type="PANTHER" id="PTHR30514">
    <property type="entry name" value="GLUCOKINASE"/>
    <property type="match status" value="1"/>
</dbReference>
<dbReference type="InterPro" id="IPR036388">
    <property type="entry name" value="WH-like_DNA-bd_sf"/>
</dbReference>
<name>A0A853B3B6_9PSEU</name>
<dbReference type="SUPFAM" id="SSF53697">
    <property type="entry name" value="SIS domain"/>
    <property type="match status" value="1"/>
</dbReference>
<dbReference type="GO" id="GO:0003677">
    <property type="term" value="F:DNA binding"/>
    <property type="evidence" value="ECO:0007669"/>
    <property type="project" value="UniProtKB-KW"/>
</dbReference>
<dbReference type="Pfam" id="PF01418">
    <property type="entry name" value="HTH_6"/>
    <property type="match status" value="1"/>
</dbReference>
<evidence type="ECO:0000313" key="6">
    <source>
        <dbReference type="EMBL" id="NYI89297.1"/>
    </source>
</evidence>
<feature type="domain" description="HTH rpiR-type" evidence="4">
    <location>
        <begin position="8"/>
        <end position="84"/>
    </location>
</feature>
<dbReference type="Gene3D" id="1.10.10.10">
    <property type="entry name" value="Winged helix-like DNA-binding domain superfamily/Winged helix DNA-binding domain"/>
    <property type="match status" value="1"/>
</dbReference>
<dbReference type="GO" id="GO:1901135">
    <property type="term" value="P:carbohydrate derivative metabolic process"/>
    <property type="evidence" value="ECO:0007669"/>
    <property type="project" value="InterPro"/>
</dbReference>
<dbReference type="InterPro" id="IPR000281">
    <property type="entry name" value="HTH_RpiR"/>
</dbReference>
<dbReference type="GO" id="GO:0003700">
    <property type="term" value="F:DNA-binding transcription factor activity"/>
    <property type="evidence" value="ECO:0007669"/>
    <property type="project" value="InterPro"/>
</dbReference>
<reference evidence="6 7" key="1">
    <citation type="submission" date="2020-07" db="EMBL/GenBank/DDBJ databases">
        <title>Sequencing the genomes of 1000 actinobacteria strains.</title>
        <authorList>
            <person name="Klenk H.-P."/>
        </authorList>
    </citation>
    <scope>NUCLEOTIDE SEQUENCE [LARGE SCALE GENOMIC DNA]</scope>
    <source>
        <strain evidence="6 7">DSM 104006</strain>
    </source>
</reference>
<organism evidence="6 7">
    <name type="scientific">Amycolatopsis endophytica</name>
    <dbReference type="NCBI Taxonomy" id="860233"/>
    <lineage>
        <taxon>Bacteria</taxon>
        <taxon>Bacillati</taxon>
        <taxon>Actinomycetota</taxon>
        <taxon>Actinomycetes</taxon>
        <taxon>Pseudonocardiales</taxon>
        <taxon>Pseudonocardiaceae</taxon>
        <taxon>Amycolatopsis</taxon>
    </lineage>
</organism>
<proteinExistence type="predicted"/>
<dbReference type="RefSeq" id="WP_179773472.1">
    <property type="nucleotide sequence ID" value="NZ_JACCFK010000001.1"/>
</dbReference>
<dbReference type="InterPro" id="IPR001347">
    <property type="entry name" value="SIS_dom"/>
</dbReference>
<keyword evidence="3" id="KW-0804">Transcription</keyword>
<evidence type="ECO:0000256" key="3">
    <source>
        <dbReference type="ARBA" id="ARBA00023163"/>
    </source>
</evidence>
<evidence type="ECO:0000259" key="5">
    <source>
        <dbReference type="PROSITE" id="PS51464"/>
    </source>
</evidence>
<keyword evidence="7" id="KW-1185">Reference proteome</keyword>
<dbReference type="Gene3D" id="3.40.50.10490">
    <property type="entry name" value="Glucose-6-phosphate isomerase like protein, domain 1"/>
    <property type="match status" value="1"/>
</dbReference>
<dbReference type="AlphaFoldDB" id="A0A853B3B6"/>
<dbReference type="GO" id="GO:0097367">
    <property type="term" value="F:carbohydrate derivative binding"/>
    <property type="evidence" value="ECO:0007669"/>
    <property type="project" value="InterPro"/>
</dbReference>
<evidence type="ECO:0000259" key="4">
    <source>
        <dbReference type="PROSITE" id="PS51071"/>
    </source>
</evidence>
<keyword evidence="2 6" id="KW-0238">DNA-binding</keyword>
<dbReference type="InterPro" id="IPR035472">
    <property type="entry name" value="RpiR-like_SIS"/>
</dbReference>